<sequence length="237" mass="26117">MFESAYSFVVVDAKMSPNFSSTSTTAISLNSPENSTQSPVVPVSPKVFLFQLVQVANENMRLYPSVRDIVKCPSNNQCQNPVCFITRKIKYAIRRAREKVPLELLIRPPGSNLRNVLVSATTFEPNQSSLSVLSIRTVKQMVAQSAGQAALSYHRNLICSQTDVPWSYIDLSVAGSIKGISYLNPVSSYSQWPEVITTKSATTGTVINSLRQLFVNQGVQKISPISLLLDLRNFAVV</sequence>
<dbReference type="AlphaFoldDB" id="A0A564YU20"/>
<organism evidence="1 2">
    <name type="scientific">Hymenolepis diminuta</name>
    <name type="common">Rat tapeworm</name>
    <dbReference type="NCBI Taxonomy" id="6216"/>
    <lineage>
        <taxon>Eukaryota</taxon>
        <taxon>Metazoa</taxon>
        <taxon>Spiralia</taxon>
        <taxon>Lophotrochozoa</taxon>
        <taxon>Platyhelminthes</taxon>
        <taxon>Cestoda</taxon>
        <taxon>Eucestoda</taxon>
        <taxon>Cyclophyllidea</taxon>
        <taxon>Hymenolepididae</taxon>
        <taxon>Hymenolepis</taxon>
    </lineage>
</organism>
<dbReference type="EMBL" id="CABIJS010000388">
    <property type="protein sequence ID" value="VUZ50725.1"/>
    <property type="molecule type" value="Genomic_DNA"/>
</dbReference>
<proteinExistence type="predicted"/>
<reference evidence="1 2" key="1">
    <citation type="submission" date="2019-07" db="EMBL/GenBank/DDBJ databases">
        <authorList>
            <person name="Jastrzebski P J."/>
            <person name="Paukszto L."/>
            <person name="Jastrzebski P J."/>
        </authorList>
    </citation>
    <scope>NUCLEOTIDE SEQUENCE [LARGE SCALE GENOMIC DNA]</scope>
    <source>
        <strain evidence="1 2">WMS-il1</strain>
    </source>
</reference>
<name>A0A564YU20_HYMDI</name>
<evidence type="ECO:0000313" key="1">
    <source>
        <dbReference type="EMBL" id="VUZ50725.1"/>
    </source>
</evidence>
<evidence type="ECO:0000313" key="2">
    <source>
        <dbReference type="Proteomes" id="UP000321570"/>
    </source>
</evidence>
<gene>
    <name evidence="1" type="ORF">WMSIL1_LOCUS9565</name>
</gene>
<protein>
    <submittedName>
        <fullName evidence="1">Uncharacterized protein</fullName>
    </submittedName>
</protein>
<accession>A0A564YU20</accession>
<dbReference type="Proteomes" id="UP000321570">
    <property type="component" value="Unassembled WGS sequence"/>
</dbReference>
<keyword evidence="2" id="KW-1185">Reference proteome</keyword>